<dbReference type="AlphaFoldDB" id="W9JI62"/>
<comment type="caution">
    <text evidence="4">Lacks conserved residue(s) required for the propagation of feature annotation.</text>
</comment>
<feature type="short sequence motif" description="GXSXG" evidence="4">
    <location>
        <begin position="47"/>
        <end position="51"/>
    </location>
</feature>
<dbReference type="InterPro" id="IPR016035">
    <property type="entry name" value="Acyl_Trfase/lysoPLipase"/>
</dbReference>
<dbReference type="PROSITE" id="PS51635">
    <property type="entry name" value="PNPLA"/>
    <property type="match status" value="1"/>
</dbReference>
<feature type="active site" description="Proton acceptor" evidence="4">
    <location>
        <position position="198"/>
    </location>
</feature>
<dbReference type="GO" id="GO:0046486">
    <property type="term" value="P:glycerolipid metabolic process"/>
    <property type="evidence" value="ECO:0007669"/>
    <property type="project" value="UniProtKB-ARBA"/>
</dbReference>
<dbReference type="Pfam" id="PF01734">
    <property type="entry name" value="Patatin"/>
    <property type="match status" value="1"/>
</dbReference>
<dbReference type="PANTHER" id="PTHR24185:SF1">
    <property type="entry name" value="CALCIUM-INDEPENDENT PHOSPHOLIPASE A2-GAMMA"/>
    <property type="match status" value="1"/>
</dbReference>
<proteinExistence type="predicted"/>
<dbReference type="GO" id="GO:0016020">
    <property type="term" value="C:membrane"/>
    <property type="evidence" value="ECO:0007669"/>
    <property type="project" value="TreeGrafter"/>
</dbReference>
<keyword evidence="3 4" id="KW-0443">Lipid metabolism</keyword>
<dbReference type="GO" id="GO:0019369">
    <property type="term" value="P:arachidonate metabolic process"/>
    <property type="evidence" value="ECO:0007669"/>
    <property type="project" value="TreeGrafter"/>
</dbReference>
<feature type="short sequence motif" description="DGA/G" evidence="4">
    <location>
        <begin position="198"/>
        <end position="200"/>
    </location>
</feature>
<evidence type="ECO:0000256" key="4">
    <source>
        <dbReference type="PROSITE-ProRule" id="PRU01161"/>
    </source>
</evidence>
<evidence type="ECO:0000313" key="5">
    <source>
        <dbReference type="EMBL" id="EWZ29325.1"/>
    </source>
</evidence>
<evidence type="ECO:0000256" key="2">
    <source>
        <dbReference type="ARBA" id="ARBA00022963"/>
    </source>
</evidence>
<organism evidence="5">
    <name type="scientific">Fusarium oxysporum Fo47</name>
    <dbReference type="NCBI Taxonomy" id="660027"/>
    <lineage>
        <taxon>Eukaryota</taxon>
        <taxon>Fungi</taxon>
        <taxon>Dikarya</taxon>
        <taxon>Ascomycota</taxon>
        <taxon>Pezizomycotina</taxon>
        <taxon>Sordariomycetes</taxon>
        <taxon>Hypocreomycetidae</taxon>
        <taxon>Hypocreales</taxon>
        <taxon>Nectriaceae</taxon>
        <taxon>Fusarium</taxon>
        <taxon>Fusarium oxysporum species complex</taxon>
    </lineage>
</organism>
<dbReference type="SUPFAM" id="SSF52151">
    <property type="entry name" value="FabD/lysophospholipase-like"/>
    <property type="match status" value="1"/>
</dbReference>
<dbReference type="HOGENOM" id="CLU_000288_144_2_1"/>
<reference evidence="5" key="1">
    <citation type="submission" date="2011-06" db="EMBL/GenBank/DDBJ databases">
        <title>The Genome Sequence of Fusarium oxysporum Fo47.</title>
        <authorList>
            <consortium name="The Broad Institute Genome Sequencing Platform"/>
            <person name="Ma L.-J."/>
            <person name="Gale L.R."/>
            <person name="Schwartz D.C."/>
            <person name="Zhou S."/>
            <person name="Corby-Kistler H."/>
            <person name="Young S.K."/>
            <person name="Zeng Q."/>
            <person name="Gargeya S."/>
            <person name="Fitzgerald M."/>
            <person name="Haas B."/>
            <person name="Abouelleil A."/>
            <person name="Alvarado L."/>
            <person name="Arachchi H.M."/>
            <person name="Berlin A."/>
            <person name="Brown A."/>
            <person name="Chapman S.B."/>
            <person name="Chen Z."/>
            <person name="Dunbar C."/>
            <person name="Freedman E."/>
            <person name="Gearin G."/>
            <person name="Gellesch M."/>
            <person name="Goldberg J."/>
            <person name="Griggs A."/>
            <person name="Gujja S."/>
            <person name="Heiman D."/>
            <person name="Howarth C."/>
            <person name="Larson L."/>
            <person name="Lui A."/>
            <person name="MacDonald P.J.P."/>
            <person name="Mehta T."/>
            <person name="Montmayeur A."/>
            <person name="Murphy C."/>
            <person name="Neiman D."/>
            <person name="Pearson M."/>
            <person name="Priest M."/>
            <person name="Roberts A."/>
            <person name="Saif S."/>
            <person name="Shea T."/>
            <person name="Shenoy N."/>
            <person name="Sisk P."/>
            <person name="Stolte C."/>
            <person name="Sykes S."/>
            <person name="Wortman J."/>
            <person name="Nusbaum C."/>
            <person name="Birren B."/>
        </authorList>
    </citation>
    <scope>NUCLEOTIDE SEQUENCE [LARGE SCALE GENOMIC DNA]</scope>
    <source>
        <strain evidence="5">Fo47</strain>
    </source>
</reference>
<keyword evidence="2 4" id="KW-0442">Lipid degradation</keyword>
<dbReference type="GO" id="GO:0047499">
    <property type="term" value="F:calcium-independent phospholipase A2 activity"/>
    <property type="evidence" value="ECO:0007669"/>
    <property type="project" value="TreeGrafter"/>
</dbReference>
<name>W9JI62_FUSOX</name>
<dbReference type="EMBL" id="JH717913">
    <property type="protein sequence ID" value="EWZ29325.1"/>
    <property type="molecule type" value="Genomic_DNA"/>
</dbReference>
<dbReference type="PANTHER" id="PTHR24185">
    <property type="entry name" value="CALCIUM-INDEPENDENT PHOSPHOLIPASE A2-GAMMA"/>
    <property type="match status" value="1"/>
</dbReference>
<gene>
    <name evidence="5" type="ORF">FOZG_16955</name>
</gene>
<accession>W9JI62</accession>
<dbReference type="InterPro" id="IPR002641">
    <property type="entry name" value="PNPLA_dom"/>
</dbReference>
<dbReference type="Gene3D" id="3.40.1090.10">
    <property type="entry name" value="Cytosolic phospholipase A2 catalytic domain"/>
    <property type="match status" value="1"/>
</dbReference>
<dbReference type="VEuPathDB" id="FungiDB:FOZG_16955"/>
<dbReference type="GO" id="GO:0016042">
    <property type="term" value="P:lipid catabolic process"/>
    <property type="evidence" value="ECO:0007669"/>
    <property type="project" value="UniProtKB-UniRule"/>
</dbReference>
<feature type="active site" description="Nucleophile" evidence="4">
    <location>
        <position position="49"/>
    </location>
</feature>
<reference evidence="5" key="2">
    <citation type="submission" date="2012-06" db="EMBL/GenBank/DDBJ databases">
        <title>Annotation of the Genome Sequence of Fusarium oxysporum Fo47.</title>
        <authorList>
            <consortium name="The Broad Institute Genomics Platform"/>
            <person name="Ma L.-J."/>
            <person name="Corby-Kistler H."/>
            <person name="Broz K."/>
            <person name="Gale L.R."/>
            <person name="Jonkers W."/>
            <person name="O'Donnell K."/>
            <person name="Ploetz R."/>
            <person name="Steinberg C."/>
            <person name="Schwartz D.C."/>
            <person name="VanEtten H."/>
            <person name="Zhou S."/>
            <person name="Young S.K."/>
            <person name="Zeng Q."/>
            <person name="Gargeya S."/>
            <person name="Fitzgerald M."/>
            <person name="Abouelleil A."/>
            <person name="Alvarado L."/>
            <person name="Chapman S.B."/>
            <person name="Gainer-Dewar J."/>
            <person name="Goldberg J."/>
            <person name="Griggs A."/>
            <person name="Gujja S."/>
            <person name="Hansen M."/>
            <person name="Howarth C."/>
            <person name="Imamovic A."/>
            <person name="Ireland A."/>
            <person name="Larimer J."/>
            <person name="McCowan C."/>
            <person name="Murphy C."/>
            <person name="Pearson M."/>
            <person name="Poon T.W."/>
            <person name="Priest M."/>
            <person name="Roberts A."/>
            <person name="Saif S."/>
            <person name="Shea T."/>
            <person name="Sykes S."/>
            <person name="Wortman J."/>
            <person name="Nusbaum C."/>
            <person name="Birren B."/>
        </authorList>
    </citation>
    <scope>NUCLEOTIDE SEQUENCE</scope>
    <source>
        <strain evidence="5">Fo47</strain>
    </source>
</reference>
<evidence type="ECO:0000256" key="1">
    <source>
        <dbReference type="ARBA" id="ARBA00022801"/>
    </source>
</evidence>
<protein>
    <submittedName>
        <fullName evidence="5">Uncharacterized protein</fullName>
    </submittedName>
</protein>
<dbReference type="Proteomes" id="UP000030766">
    <property type="component" value="Unassembled WGS sequence"/>
</dbReference>
<keyword evidence="1 4" id="KW-0378">Hydrolase</keyword>
<evidence type="ECO:0000256" key="3">
    <source>
        <dbReference type="ARBA" id="ARBA00023098"/>
    </source>
</evidence>
<sequence>MAIQDHHFWVLSLDGGGVRALSSLIILNRLMREAGKEPAAVFTAAVGTSGGGLNALMIGRLGLELTACQQQFLILSREVFQHREPWYMLRGILRPRYSHLRMEEEIKRVIEVAMLDRNVLMQAAAAGHLLRQMHTYVVCRKVNQNGELDPLHTALSTRAHTSMAHTGINCEVWKASRATSAAPTCFPPQDIGTASYVDGGLGFNNPIQTISDEYKHLGFQDVDEKRITYVSIGTGKPSNNELDRARQFWRQRPKSFRWSALQRFLAFLPPHTREAQLAGYLKAQKAWNVLLDLAEEENAHLSFQIAVGQDPPGTKRYFRFNCDKEFDVLDDGRGLCDIALDGYEDLQNIEDVTNMYLRREPAEIDQCVEQLRVHARTIAFVA</sequence>